<accession>A0A1X0QZU4</accession>
<dbReference type="EMBL" id="KV921948">
    <property type="protein sequence ID" value="ORE05280.1"/>
    <property type="molecule type" value="Genomic_DNA"/>
</dbReference>
<gene>
    <name evidence="8" type="ORF">BCV72DRAFT_141331</name>
</gene>
<sequence>MLVQSSASYQTINLSSIDHERTPLLTSRKENTWEQLKKSQWVSLVPSIVLGLIIWFGVKPNQELTVTAIHLLAVFVSCIFALITTSVDISMLVLTGLTILAASHSFVCLDHATGFDTECRLCGEVNPLTGHTIQCNAEKDSFKQSLEGFSSSVVWLIFAAFHLGKAVEVTQLGRRISLLMIRTFGKHILGLAYAILLSELFLGPFVPSNTARGGGIVLPVVQSIATSLNSTPKLNPEIGQYLILIGNHANLLSASMYLTGMAANPVVIAKASQLFPHLSFDFLTWFRGSIVPSATCAIFLPLLLKWSLSIDKLGNKTEAENGDAVVKHAQLELDKMGSVSKKEWQLCFVLLSCLCMWVTTSITHLDSTLVALIGIVALLHMGTISWKDVSTNTSAWDTLFWLGGFITIAQQLSEAGASAFLGHQISNTIKRFNFPSVPSLAISYFLTTFMFSSLSAHIVAFAGTFFDAGHMLGANPMILTAMIAYFGSLSGCMTNFSTGMAAMYYATGYVSRPKWFMIGFQVAIFYLFVYFTVGVSWWKFLGWI</sequence>
<dbReference type="NCBIfam" id="TIGR00785">
    <property type="entry name" value="dass"/>
    <property type="match status" value="1"/>
</dbReference>
<feature type="transmembrane region" description="Helical" evidence="7">
    <location>
        <begin position="188"/>
        <end position="206"/>
    </location>
</feature>
<evidence type="ECO:0000256" key="2">
    <source>
        <dbReference type="ARBA" id="ARBA00007349"/>
    </source>
</evidence>
<feature type="transmembrane region" description="Helical" evidence="7">
    <location>
        <begin position="41"/>
        <end position="58"/>
    </location>
</feature>
<keyword evidence="4" id="KW-1001">Plastid inner membrane</keyword>
<dbReference type="GO" id="GO:0016020">
    <property type="term" value="C:membrane"/>
    <property type="evidence" value="ECO:0007669"/>
    <property type="project" value="InterPro"/>
</dbReference>
<comment type="subcellular location">
    <subcellularLocation>
        <location evidence="1">Plastid</location>
        <location evidence="1">Chloroplast inner membrane</location>
        <topology evidence="1">Multi-pass membrane protein</topology>
    </subcellularLocation>
</comment>
<reference evidence="8" key="1">
    <citation type="journal article" date="2016" name="Proc. Natl. Acad. Sci. U.S.A.">
        <title>Lipid metabolic changes in an early divergent fungus govern the establishment of a mutualistic symbiosis with endobacteria.</title>
        <authorList>
            <person name="Lastovetsky O.A."/>
            <person name="Gaspar M.L."/>
            <person name="Mondo S.J."/>
            <person name="LaButti K.M."/>
            <person name="Sandor L."/>
            <person name="Grigoriev I.V."/>
            <person name="Henry S.A."/>
            <person name="Pawlowska T.E."/>
        </authorList>
    </citation>
    <scope>NUCLEOTIDE SEQUENCE [LARGE SCALE GENOMIC DNA]</scope>
    <source>
        <strain evidence="8">ATCC 52814</strain>
    </source>
</reference>
<organism evidence="8">
    <name type="scientific">Rhizopus microsporus var. microsporus</name>
    <dbReference type="NCBI Taxonomy" id="86635"/>
    <lineage>
        <taxon>Eukaryota</taxon>
        <taxon>Fungi</taxon>
        <taxon>Fungi incertae sedis</taxon>
        <taxon>Mucoromycota</taxon>
        <taxon>Mucoromycotina</taxon>
        <taxon>Mucoromycetes</taxon>
        <taxon>Mucorales</taxon>
        <taxon>Mucorineae</taxon>
        <taxon>Rhizopodaceae</taxon>
        <taxon>Rhizopus</taxon>
    </lineage>
</organism>
<evidence type="ECO:0000256" key="4">
    <source>
        <dbReference type="ARBA" id="ARBA00022780"/>
    </source>
</evidence>
<keyword evidence="6 7" id="KW-0472">Membrane</keyword>
<dbReference type="PANTHER" id="PTHR42826">
    <property type="entry name" value="DICARBOXYLATE TRANSPORTER 2.1, CHLOROPLASTIC"/>
    <property type="match status" value="1"/>
</dbReference>
<dbReference type="InterPro" id="IPR030676">
    <property type="entry name" value="CitT-rel"/>
</dbReference>
<feature type="transmembrane region" description="Helical" evidence="7">
    <location>
        <begin position="344"/>
        <end position="362"/>
    </location>
</feature>
<dbReference type="InterPro" id="IPR001898">
    <property type="entry name" value="SLC13A/DASS"/>
</dbReference>
<protein>
    <recommendedName>
        <fullName evidence="9">Sodium/sulfate symporter</fullName>
    </recommendedName>
</protein>
<evidence type="ECO:0000256" key="6">
    <source>
        <dbReference type="ARBA" id="ARBA00023136"/>
    </source>
</evidence>
<name>A0A1X0QZU4_RHIZD</name>
<keyword evidence="4" id="KW-0934">Plastid</keyword>
<proteinExistence type="inferred from homology"/>
<evidence type="ECO:0000313" key="8">
    <source>
        <dbReference type="EMBL" id="ORE05280.1"/>
    </source>
</evidence>
<evidence type="ECO:0000256" key="1">
    <source>
        <dbReference type="ARBA" id="ARBA00004478"/>
    </source>
</evidence>
<dbReference type="AlphaFoldDB" id="A0A1X0QZU4"/>
<dbReference type="VEuPathDB" id="FungiDB:BCV72DRAFT_141331"/>
<dbReference type="Proteomes" id="UP000242414">
    <property type="component" value="Unassembled WGS sequence"/>
</dbReference>
<evidence type="ECO:0008006" key="9">
    <source>
        <dbReference type="Google" id="ProtNLM"/>
    </source>
</evidence>
<feature type="transmembrane region" description="Helical" evidence="7">
    <location>
        <begin position="441"/>
        <end position="466"/>
    </location>
</feature>
<evidence type="ECO:0000256" key="3">
    <source>
        <dbReference type="ARBA" id="ARBA00022692"/>
    </source>
</evidence>
<feature type="transmembrane region" description="Helical" evidence="7">
    <location>
        <begin position="518"/>
        <end position="538"/>
    </location>
</feature>
<feature type="transmembrane region" description="Helical" evidence="7">
    <location>
        <begin position="478"/>
        <end position="506"/>
    </location>
</feature>
<dbReference type="OrthoDB" id="1695362at2759"/>
<evidence type="ECO:0000256" key="5">
    <source>
        <dbReference type="ARBA" id="ARBA00022989"/>
    </source>
</evidence>
<feature type="transmembrane region" description="Helical" evidence="7">
    <location>
        <begin position="368"/>
        <end position="386"/>
    </location>
</feature>
<feature type="transmembrane region" description="Helical" evidence="7">
    <location>
        <begin position="64"/>
        <end position="82"/>
    </location>
</feature>
<feature type="transmembrane region" description="Helical" evidence="7">
    <location>
        <begin position="398"/>
        <end position="421"/>
    </location>
</feature>
<keyword evidence="3 7" id="KW-0812">Transmembrane</keyword>
<dbReference type="Pfam" id="PF00939">
    <property type="entry name" value="Na_sulph_symp"/>
    <property type="match status" value="1"/>
</dbReference>
<comment type="similarity">
    <text evidence="2">Belongs to the SLC13A/DASS transporter (TC 2.A.47) family. DIT1 subfamily.</text>
</comment>
<evidence type="ECO:0000256" key="7">
    <source>
        <dbReference type="SAM" id="Phobius"/>
    </source>
</evidence>
<keyword evidence="5 7" id="KW-1133">Transmembrane helix</keyword>
<feature type="transmembrane region" description="Helical" evidence="7">
    <location>
        <begin position="282"/>
        <end position="304"/>
    </location>
</feature>
<dbReference type="GO" id="GO:0022857">
    <property type="term" value="F:transmembrane transporter activity"/>
    <property type="evidence" value="ECO:0007669"/>
    <property type="project" value="InterPro"/>
</dbReference>